<gene>
    <name evidence="1" type="ORF">STHERMO_1014</name>
</gene>
<protein>
    <submittedName>
        <fullName evidence="1">Uncharacterized protein</fullName>
    </submittedName>
</protein>
<proteinExistence type="predicted"/>
<dbReference type="Proteomes" id="UP000509833">
    <property type="component" value="Chromosome"/>
</dbReference>
<reference evidence="1 2" key="1">
    <citation type="submission" date="2020-06" db="EMBL/GenBank/DDBJ databases">
        <authorList>
            <person name="Chuat V."/>
        </authorList>
    </citation>
    <scope>NUCLEOTIDE SEQUENCE [LARGE SCALE GENOMIC DNA]</scope>
    <source>
        <strain evidence="1">STH_CIRM_336</strain>
    </source>
</reference>
<evidence type="ECO:0000313" key="1">
    <source>
        <dbReference type="EMBL" id="CAD0137537.1"/>
    </source>
</evidence>
<organism evidence="1 2">
    <name type="scientific">Streptococcus thermophilus</name>
    <dbReference type="NCBI Taxonomy" id="1308"/>
    <lineage>
        <taxon>Bacteria</taxon>
        <taxon>Bacillati</taxon>
        <taxon>Bacillota</taxon>
        <taxon>Bacilli</taxon>
        <taxon>Lactobacillales</taxon>
        <taxon>Streptococcaceae</taxon>
        <taxon>Streptococcus</taxon>
    </lineage>
</organism>
<accession>A0A8D6XP63</accession>
<dbReference type="EMBL" id="LR822017">
    <property type="protein sequence ID" value="CAD0137537.1"/>
    <property type="molecule type" value="Genomic_DNA"/>
</dbReference>
<evidence type="ECO:0000313" key="2">
    <source>
        <dbReference type="Proteomes" id="UP000509833"/>
    </source>
</evidence>
<name>A0A8D6XP63_STRTR</name>
<sequence length="48" mass="5403">MTSPFLAGLIYGSDNATIINNADRYLRISSLFILFWEYSSSLEIVSRG</sequence>
<dbReference type="AlphaFoldDB" id="A0A8D6XP63"/>